<dbReference type="EMBL" id="AWQS01000001">
    <property type="protein sequence ID" value="EWT07976.1"/>
    <property type="molecule type" value="Genomic_DNA"/>
</dbReference>
<dbReference type="PANTHER" id="PTHR47962:SF5">
    <property type="entry name" value="ATP-DEPENDENT HELICASE LHR-RELATED"/>
    <property type="match status" value="1"/>
</dbReference>
<organism evidence="5 6">
    <name type="scientific">Intrasporangium chromatireducens Q5-1</name>
    <dbReference type="NCBI Taxonomy" id="584657"/>
    <lineage>
        <taxon>Bacteria</taxon>
        <taxon>Bacillati</taxon>
        <taxon>Actinomycetota</taxon>
        <taxon>Actinomycetes</taxon>
        <taxon>Micrococcales</taxon>
        <taxon>Intrasporangiaceae</taxon>
        <taxon>Intrasporangium</taxon>
    </lineage>
</organism>
<dbReference type="SMART" id="SM00487">
    <property type="entry name" value="DEXDc"/>
    <property type="match status" value="1"/>
</dbReference>
<dbReference type="Pfam" id="PF00271">
    <property type="entry name" value="Helicase_C"/>
    <property type="match status" value="1"/>
</dbReference>
<keyword evidence="6" id="KW-1185">Reference proteome</keyword>
<dbReference type="InterPro" id="IPR052511">
    <property type="entry name" value="ATP-dep_Helicase"/>
</dbReference>
<dbReference type="SUPFAM" id="SSF52540">
    <property type="entry name" value="P-loop containing nucleoside triphosphate hydrolases"/>
    <property type="match status" value="1"/>
</dbReference>
<keyword evidence="5" id="KW-0347">Helicase</keyword>
<dbReference type="InterPro" id="IPR027417">
    <property type="entry name" value="P-loop_NTPase"/>
</dbReference>
<dbReference type="Pfam" id="PF00270">
    <property type="entry name" value="DEAD"/>
    <property type="match status" value="1"/>
</dbReference>
<dbReference type="SMART" id="SM00490">
    <property type="entry name" value="HELICc"/>
    <property type="match status" value="1"/>
</dbReference>
<evidence type="ECO:0000259" key="3">
    <source>
        <dbReference type="PROSITE" id="PS51192"/>
    </source>
</evidence>
<accession>W9GNX2</accession>
<dbReference type="AlphaFoldDB" id="W9GNX2"/>
<dbReference type="PANTHER" id="PTHR47962">
    <property type="entry name" value="ATP-DEPENDENT HELICASE LHR-RELATED-RELATED"/>
    <property type="match status" value="1"/>
</dbReference>
<dbReference type="GO" id="GO:0004386">
    <property type="term" value="F:helicase activity"/>
    <property type="evidence" value="ECO:0007669"/>
    <property type="project" value="UniProtKB-KW"/>
</dbReference>
<dbReference type="GO" id="GO:0005524">
    <property type="term" value="F:ATP binding"/>
    <property type="evidence" value="ECO:0007669"/>
    <property type="project" value="UniProtKB-KW"/>
</dbReference>
<evidence type="ECO:0000313" key="6">
    <source>
        <dbReference type="Proteomes" id="UP000019494"/>
    </source>
</evidence>
<keyword evidence="1" id="KW-0547">Nucleotide-binding</keyword>
<dbReference type="GO" id="GO:0016887">
    <property type="term" value="F:ATP hydrolysis activity"/>
    <property type="evidence" value="ECO:0007669"/>
    <property type="project" value="TreeGrafter"/>
</dbReference>
<comment type="caution">
    <text evidence="5">The sequence shown here is derived from an EMBL/GenBank/DDBJ whole genome shotgun (WGS) entry which is preliminary data.</text>
</comment>
<proteinExistence type="predicted"/>
<evidence type="ECO:0000259" key="4">
    <source>
        <dbReference type="PROSITE" id="PS51194"/>
    </source>
</evidence>
<dbReference type="PATRIC" id="fig|584657.3.peg.38"/>
<evidence type="ECO:0000256" key="1">
    <source>
        <dbReference type="ARBA" id="ARBA00022741"/>
    </source>
</evidence>
<dbReference type="Proteomes" id="UP000019494">
    <property type="component" value="Unassembled WGS sequence"/>
</dbReference>
<dbReference type="InterPro" id="IPR011545">
    <property type="entry name" value="DEAD/DEAH_box_helicase_dom"/>
</dbReference>
<dbReference type="PROSITE" id="PS51194">
    <property type="entry name" value="HELICASE_CTER"/>
    <property type="match status" value="1"/>
</dbReference>
<dbReference type="OrthoDB" id="3197455at2"/>
<dbReference type="GO" id="GO:0003677">
    <property type="term" value="F:DNA binding"/>
    <property type="evidence" value="ECO:0007669"/>
    <property type="project" value="TreeGrafter"/>
</dbReference>
<name>W9GNX2_9MICO</name>
<keyword evidence="2" id="KW-0067">ATP-binding</keyword>
<dbReference type="InterPro" id="IPR001650">
    <property type="entry name" value="Helicase_C-like"/>
</dbReference>
<evidence type="ECO:0000313" key="5">
    <source>
        <dbReference type="EMBL" id="EWT07976.1"/>
    </source>
</evidence>
<feature type="domain" description="Helicase C-terminal" evidence="4">
    <location>
        <begin position="236"/>
        <end position="387"/>
    </location>
</feature>
<dbReference type="Gene3D" id="3.40.50.300">
    <property type="entry name" value="P-loop containing nucleotide triphosphate hydrolases"/>
    <property type="match status" value="2"/>
</dbReference>
<keyword evidence="5" id="KW-0378">Hydrolase</keyword>
<dbReference type="InterPro" id="IPR014001">
    <property type="entry name" value="Helicase_ATP-bd"/>
</dbReference>
<protein>
    <submittedName>
        <fullName evidence="5">ATP-dependent helicase</fullName>
    </submittedName>
</protein>
<sequence>MAAFDRLHPVVQHHVVNALGWSGLRPLQAAAVEPVLRGEDCLLIAPTAGGKTEAALFPLLTRMEHEAWTGLSVLYVCPLKALLNNLEPRVAAYAAWLGRAAQVRHGDTGAGDRKRQAVNRPSILLTTPESLEAMLVSRLLDAEHMFRDLQAVVVDEVHAFAGDDRGWHLLAVLERLSSVAGRPLQRIGLSATVGNPEALLSWLQGGRHSAARPRSVVAPAVESAGAPELSLDYVGNVRNAAKVLSGIHLGEKRLVFADSRKTVESLAVELRALEVETFVSHSSLSLDERRRAESAFATARDCVIVSTSTLELGIDVGDLDRVIQLGAPATVASVLQRLGRTGRRPGTSRNMTFLGVEDEDFLRAAGLLLLLGEGFVEPVVAPPSPLHIAAQQLLGTALQKGRISLEDEAAWMEHLGLAGGDELESIGRWLVATEHLDVDQGLAFVGPTAEARYGRRNFMELLAVFTAAPELTVLHGRREVGSIDPMLLVTKAAGPRVIALAGRPWEVKHVDWRRRRAHVEPSDRAGRSAWMGEPRAYSFELSNAIRRVLLGATPSGVVLSTRAVARLEALRAQYAHRVSEDARVVAEEDGRVRWWTFAGMRANAVLTAALGLVAPELLDEWSAGNLNVPLRSDATAGAVASALRAARAVAGDDLAGAVPPVSEQALRKLKFAELLPQELAVATLASRNGDHPGAEVVACTPLVSPSSDIS</sequence>
<feature type="domain" description="Helicase ATP-binding" evidence="3">
    <location>
        <begin position="32"/>
        <end position="211"/>
    </location>
</feature>
<reference evidence="6" key="1">
    <citation type="submission" date="2013-08" db="EMBL/GenBank/DDBJ databases">
        <title>Intrasporangium oryzae NRRL B-24470.</title>
        <authorList>
            <person name="Liu H."/>
            <person name="Wang G."/>
        </authorList>
    </citation>
    <scope>NUCLEOTIDE SEQUENCE [LARGE SCALE GENOMIC DNA]</scope>
    <source>
        <strain evidence="6">Q5-1</strain>
    </source>
</reference>
<gene>
    <name evidence="5" type="ORF">N864_11705</name>
</gene>
<evidence type="ECO:0000256" key="2">
    <source>
        <dbReference type="ARBA" id="ARBA00022840"/>
    </source>
</evidence>
<dbReference type="PROSITE" id="PS51192">
    <property type="entry name" value="HELICASE_ATP_BIND_1"/>
    <property type="match status" value="1"/>
</dbReference>